<comment type="caution">
    <text evidence="1">The sequence shown here is derived from an EMBL/GenBank/DDBJ whole genome shotgun (WGS) entry which is preliminary data.</text>
</comment>
<proteinExistence type="predicted"/>
<evidence type="ECO:0000313" key="1">
    <source>
        <dbReference type="EMBL" id="GAA3826139.1"/>
    </source>
</evidence>
<accession>A0ABP7ISW2</accession>
<organism evidence="1 2">
    <name type="scientific">Amycolatopsis tucumanensis</name>
    <dbReference type="NCBI Taxonomy" id="401106"/>
    <lineage>
        <taxon>Bacteria</taxon>
        <taxon>Bacillati</taxon>
        <taxon>Actinomycetota</taxon>
        <taxon>Actinomycetes</taxon>
        <taxon>Pseudonocardiales</taxon>
        <taxon>Pseudonocardiaceae</taxon>
        <taxon>Amycolatopsis</taxon>
    </lineage>
</organism>
<name>A0ABP7ISW2_9PSEU</name>
<reference evidence="2" key="1">
    <citation type="journal article" date="2019" name="Int. J. Syst. Evol. Microbiol.">
        <title>The Global Catalogue of Microorganisms (GCM) 10K type strain sequencing project: providing services to taxonomists for standard genome sequencing and annotation.</title>
        <authorList>
            <consortium name="The Broad Institute Genomics Platform"/>
            <consortium name="The Broad Institute Genome Sequencing Center for Infectious Disease"/>
            <person name="Wu L."/>
            <person name="Ma J."/>
        </authorList>
    </citation>
    <scope>NUCLEOTIDE SEQUENCE [LARGE SCALE GENOMIC DNA]</scope>
    <source>
        <strain evidence="2">JCM 17017</strain>
    </source>
</reference>
<dbReference type="RefSeq" id="WP_237337388.1">
    <property type="nucleotide sequence ID" value="NZ_BAABCM010000007.1"/>
</dbReference>
<sequence length="157" mass="17996">MDVVAQWVRTWWSTESRGGAGAATRSRVPIAFPLPEPAAPLVHEVTIRERDGFQPAARVLAGVPGTNEVDLREADGALRVMLRSAQFHNLVRRRPPAVRLRPGEWLRRQIDYRFRTYTGRGPWLYRLDTLNLAYRAEPDPEIFLGTPTRRVDERALR</sequence>
<keyword evidence="2" id="KW-1185">Reference proteome</keyword>
<dbReference type="EMBL" id="BAABCM010000007">
    <property type="protein sequence ID" value="GAA3826139.1"/>
    <property type="molecule type" value="Genomic_DNA"/>
</dbReference>
<dbReference type="Proteomes" id="UP001501624">
    <property type="component" value="Unassembled WGS sequence"/>
</dbReference>
<gene>
    <name evidence="1" type="ORF">GCM10022380_51080</name>
</gene>
<evidence type="ECO:0000313" key="2">
    <source>
        <dbReference type="Proteomes" id="UP001501624"/>
    </source>
</evidence>
<protein>
    <submittedName>
        <fullName evidence="1">Uncharacterized protein</fullName>
    </submittedName>
</protein>